<dbReference type="PROSITE" id="PS50235">
    <property type="entry name" value="USP_3"/>
    <property type="match status" value="1"/>
</dbReference>
<dbReference type="OrthoDB" id="289038at2759"/>
<reference evidence="3" key="1">
    <citation type="submission" date="2016-10" db="EMBL/GenBank/DDBJ databases">
        <authorList>
            <person name="Benchimol M."/>
            <person name="Almeida L.G."/>
            <person name="Vasconcelos A.T."/>
            <person name="Perreira-Neves A."/>
            <person name="Rosa I.A."/>
            <person name="Tasca T."/>
            <person name="Bogo M.R."/>
            <person name="de Souza W."/>
        </authorList>
    </citation>
    <scope>NUCLEOTIDE SEQUENCE [LARGE SCALE GENOMIC DNA]</scope>
    <source>
        <strain evidence="3">K</strain>
    </source>
</reference>
<dbReference type="PANTHER" id="PTHR24006">
    <property type="entry name" value="UBIQUITIN CARBOXYL-TERMINAL HYDROLASE"/>
    <property type="match status" value="1"/>
</dbReference>
<dbReference type="RefSeq" id="XP_068362699.1">
    <property type="nucleotide sequence ID" value="XM_068502027.1"/>
</dbReference>
<dbReference type="FunFam" id="3.90.70.10:FF:000090">
    <property type="entry name" value="Clan CA, family C19, ubiquitin hydrolase-like cysteine peptidase"/>
    <property type="match status" value="1"/>
</dbReference>
<dbReference type="EMBL" id="MLAK01000636">
    <property type="protein sequence ID" value="OHT09563.1"/>
    <property type="molecule type" value="Genomic_DNA"/>
</dbReference>
<dbReference type="Proteomes" id="UP000179807">
    <property type="component" value="Unassembled WGS sequence"/>
</dbReference>
<evidence type="ECO:0000259" key="2">
    <source>
        <dbReference type="PROSITE" id="PS50235"/>
    </source>
</evidence>
<dbReference type="InterPro" id="IPR018200">
    <property type="entry name" value="USP_CS"/>
</dbReference>
<dbReference type="InterPro" id="IPR028889">
    <property type="entry name" value="USP"/>
</dbReference>
<feature type="domain" description="USP" evidence="2">
    <location>
        <begin position="1210"/>
        <end position="1520"/>
    </location>
</feature>
<evidence type="ECO:0000313" key="3">
    <source>
        <dbReference type="EMBL" id="OHT09563.1"/>
    </source>
</evidence>
<comment type="caution">
    <text evidence="3">The sequence shown here is derived from an EMBL/GenBank/DDBJ whole genome shotgun (WGS) entry which is preliminary data.</text>
</comment>
<dbReference type="InterPro" id="IPR001394">
    <property type="entry name" value="Peptidase_C19_UCH"/>
</dbReference>
<feature type="compositionally biased region" description="Basic and acidic residues" evidence="1">
    <location>
        <begin position="170"/>
        <end position="206"/>
    </location>
</feature>
<keyword evidence="4" id="KW-1185">Reference proteome</keyword>
<sequence>MSDLSQESEFDDFKNNVINMVCQNSVHTSLISQLSGFLKDIYITRKLKPPFDGETDEFLEVFSVNLINKILQTREKNKSIQKPYQSILTNYVRILAKNIVEPYPKFIEAAKIIVTQKSQNFYRMMASYNYGMPPETSQYFYDNVREFVNHNVLETLIKYYSNSDENQLENNKDHNISRSPSKENKIHKIHRDHKETKDEKSQDSKTDNSSSNSLSKKNKTIFNMKKAAQIISIIHPLTKFFEKSQLNDFILALINSYREYIETVSIDELKCLDDNLLNKFNNNLFVMSNSSDLKTKLTVIQISLNIRLVKTMLLRLQFNALASIKSCLNKSYLQTSQMTSYLKKENFLDILLDSHDLHHQLVPDFISIFGYMVKNGDAGINEIRKFWLISTSQHPSVIDYFFKPWYSFFYEFKNTTIDSFFEMVSEEKQFPKEALAFLRKVAFKASPQIREVLFNCLMKMLNDKEFSDNENDTVNLVVDLCCTLVPTNNEKFCLDLQNKCIKLISKNKDIYIALPLLKSSCRKVSSKKAREYFDAVLKSMMKGNVDVSSYFDLLIKILENFEDTFNEKEFKNLKKLVLPLLYTKENFNTVCQFFTNLMKIKNKFATDEMLYEIYLQICQSSSFDIESFNFIKRLYERLRKNSSLCEESQLLDSLWKLFLQNPNSECICEYLISLYEKNSRDFIDKCFENISDKEEGSLTLLEKYIHYIEDGLSLSELGIHQNSFHDPESFYILNLKGDLDKQIKVFKWISYRSFVQRISRMLEKDPQRIRIKHKDTYISPTNFFLHNFMVLTITASTAGYISYVESSEYKNPPIIISSLPSVILIEKKYSKRLFQLLSKSPNEKILCILNLIPTIPSEYKLMTESVIESNFDADIRKIWKDIFNLKKKNLFLYRLNIIGNLVKKPNMEWIEIFYLTHGFTYFLKIIVTKSLNVFSSRSDLILILKITKILMAIPEYESQIDESISELSSKAIPQMIQWMIKYCSNTEILLDILSIFKCFAFKNVELIENSQAFLELIKDTFFSSNAKVRMETLEILNTLSLHLHKKIVTILLPIAMNRRCQEFFELLKPVAQNTNDPKVLFKELVNVLYTYYKLPDNSSDGIIPILMFRPPNQVFSNGLFSILSILISRMKTIPHLMKYFNFLCDNILFNCIKFYEISNDLLNIITAIIKTKPDTASLLLPKLKQITLYSDYENPSSSSKVELSSTARSRGLKNLGATCYMNATIQQLFNIRELRERILTTHFSDNDWIIEFQYLFAELSFYPSKNVDPTPFVSKWTGWDGERVNPRDQQDAVEFLQMLLERLDEKEKGLTSMFRGQIIHSLVGRTEEYLNTSIEDFITLTLEVKDHKNVEESLKTFLIPDRFEGSNGYTVEGKGMIDADRYHKIRKSPDFLVIQLKRFEYNLSSNTRVKVNSEYMFPLELNLSIVMEKEPENENDELFELVGVLMHMGSAVAGHYFSHVKRGNGKWVTLNDLSISKCNGEELPIEAAGGKAKPRGNDFGFYSDFLEKDTNAYLLFYRKKSTISHAPDVFDTDFSISNFMNHHHNNTNSAFGSYLEFPKSSSVFSVNSMIEESEEDRSLIPNKKPKYIDSQCLERLVNDIHQTLARNIVTSDEFSCLLMELCSAEIDGEFLYSHFIYCLRRSYRKELEGSEIDENTYKLPFTLGNRIIFLFNNTSDLALYILSQLNHIDEFLFGAESEKVRTFYAKLLVNALNNSQNCGENSIFIDFSSYMKEKLYTIINHYKKFNQFFIVLCKLIEIESIEEWSEKIIEFISIAIPEYSNANKKEKVFHNIDLSYIFRIMNIMPIDFEFLSDNLLYWSFSKKHSFELINFISNRIQGNKNTTDIFLNIVKSNELSALQMSLFFVTNLKTDDKMNQMRDEIFNKTILKQLSYSEFLVNTTYRAKEFTSILKEHSSNSIFDFETEKIDNKESESECFSLSKRFMNFAPLFIKNFLFKTELNVITAFEKLVYAIFNENDKTSLFEFFSVLIENRSKIESFISKCSNDTNSPALAYFQILRWIIKLGNFHNEIFCYAKDFCFMLKKFNGSERKTSFYHLFNFIYDMFGENPNELFEKTPLPKFISSIPSHFCSVNDNSIKLVQLLMNVECEEFIKSDCFKSLCNSSFNDKEVGKNIRIFILKKVNVENSTKVCQILWDKHNFEKNVTFAYLEFLRLSWQLLRKYPKTANIFYDNSCHDFLWRKIHFDIRQIKKENNLRAKMKLFAIFNNSYIIENKDKKFFMKGSKRDHLVKHYTKDLSIPLNSIISACLFTSYSTNTYTNPNLLSPSQQIHNNNNNNNNQNDNTNHKSICNNNFCDKGYGKGGLFEFFKSMIKLDSFYLNEISHLFVHEKLSILAKCQIDSQISGAKFFAKLITTMMKKGLKGSENILIREFSGLSESLSSKFESIEILCELLHSGLLQDMKQENIQKIISSFNKIYKKTTEIKMFSSSIKKVALILPNSSSNDENAEKCERLSWCENVNKLISIQILNTSRKSEIEIENIRNLLNIGIDFINDCCTQYQLLKPKINVSRKQLNIIISKFRENEKMEFIETAEKLEKILLEKSNQQ</sequence>
<dbReference type="Pfam" id="PF00443">
    <property type="entry name" value="UCH"/>
    <property type="match status" value="1"/>
</dbReference>
<dbReference type="PANTHER" id="PTHR24006:SF827">
    <property type="entry name" value="UBIQUITIN CARBOXYL-TERMINAL HYDROLASE 34"/>
    <property type="match status" value="1"/>
</dbReference>
<dbReference type="GO" id="GO:0005634">
    <property type="term" value="C:nucleus"/>
    <property type="evidence" value="ECO:0007669"/>
    <property type="project" value="TreeGrafter"/>
</dbReference>
<dbReference type="InterPro" id="IPR038765">
    <property type="entry name" value="Papain-like_cys_pep_sf"/>
</dbReference>
<dbReference type="VEuPathDB" id="TrichDB:TRFO_21522"/>
<accession>A0A1J4KEE6</accession>
<dbReference type="InterPro" id="IPR050164">
    <property type="entry name" value="Peptidase_C19"/>
</dbReference>
<dbReference type="GeneID" id="94836731"/>
<feature type="region of interest" description="Disordered" evidence="1">
    <location>
        <begin position="166"/>
        <end position="215"/>
    </location>
</feature>
<dbReference type="PROSITE" id="PS00972">
    <property type="entry name" value="USP_1"/>
    <property type="match status" value="1"/>
</dbReference>
<dbReference type="Gene3D" id="3.90.70.10">
    <property type="entry name" value="Cysteine proteinases"/>
    <property type="match status" value="1"/>
</dbReference>
<dbReference type="SUPFAM" id="SSF54001">
    <property type="entry name" value="Cysteine proteinases"/>
    <property type="match status" value="1"/>
</dbReference>
<evidence type="ECO:0000313" key="4">
    <source>
        <dbReference type="Proteomes" id="UP000179807"/>
    </source>
</evidence>
<dbReference type="GO" id="GO:0016579">
    <property type="term" value="P:protein deubiquitination"/>
    <property type="evidence" value="ECO:0007669"/>
    <property type="project" value="InterPro"/>
</dbReference>
<dbReference type="PROSITE" id="PS00973">
    <property type="entry name" value="USP_2"/>
    <property type="match status" value="1"/>
</dbReference>
<gene>
    <name evidence="3" type="ORF">TRFO_21522</name>
</gene>
<dbReference type="GO" id="GO:0005829">
    <property type="term" value="C:cytosol"/>
    <property type="evidence" value="ECO:0007669"/>
    <property type="project" value="TreeGrafter"/>
</dbReference>
<name>A0A1J4KEE6_9EUKA</name>
<dbReference type="GO" id="GO:0004843">
    <property type="term" value="F:cysteine-type deubiquitinase activity"/>
    <property type="evidence" value="ECO:0007669"/>
    <property type="project" value="InterPro"/>
</dbReference>
<evidence type="ECO:0000256" key="1">
    <source>
        <dbReference type="SAM" id="MobiDB-lite"/>
    </source>
</evidence>
<organism evidence="3 4">
    <name type="scientific">Tritrichomonas foetus</name>
    <dbReference type="NCBI Taxonomy" id="1144522"/>
    <lineage>
        <taxon>Eukaryota</taxon>
        <taxon>Metamonada</taxon>
        <taxon>Parabasalia</taxon>
        <taxon>Tritrichomonadida</taxon>
        <taxon>Tritrichomonadidae</taxon>
        <taxon>Tritrichomonas</taxon>
    </lineage>
</organism>
<protein>
    <recommendedName>
        <fullName evidence="2">USP domain-containing protein</fullName>
    </recommendedName>
</protein>
<proteinExistence type="predicted"/>